<dbReference type="PANTHER" id="PTHR43699:SF1">
    <property type="entry name" value="3-DEHYDROQUINATE DEHYDRATASE"/>
    <property type="match status" value="1"/>
</dbReference>
<keyword evidence="8" id="KW-1185">Reference proteome</keyword>
<reference evidence="7 8" key="1">
    <citation type="submission" date="2010-08" db="EMBL/GenBank/DDBJ databases">
        <authorList>
            <consortium name="US DOE Joint Genome Institute (JGI-PGF)"/>
            <person name="Lucas S."/>
            <person name="Copeland A."/>
            <person name="Lapidus A."/>
            <person name="Cheng J.-F."/>
            <person name="Bruce D."/>
            <person name="Goodwin L."/>
            <person name="Pitluck S."/>
            <person name="Land M.L."/>
            <person name="Hauser L."/>
            <person name="Chang Y.-J."/>
            <person name="Anderson I.J."/>
            <person name="Johnson E."/>
            <person name="Mulhopadhyay B."/>
            <person name="Kyrpides N."/>
            <person name="Woyke T.J."/>
        </authorList>
    </citation>
    <scope>NUCLEOTIDE SEQUENCE [LARGE SCALE GENOMIC DNA]</scope>
    <source>
        <strain evidence="7 8">6</strain>
    </source>
</reference>
<feature type="compositionally biased region" description="Polar residues" evidence="6">
    <location>
        <begin position="57"/>
        <end position="70"/>
    </location>
</feature>
<feature type="binding site" evidence="5">
    <location>
        <position position="447"/>
    </location>
    <ligand>
        <name>3-dehydroquinate</name>
        <dbReference type="ChEBI" id="CHEBI:32364"/>
    </ligand>
</feature>
<dbReference type="NCBIfam" id="TIGR01093">
    <property type="entry name" value="aroD"/>
    <property type="match status" value="1"/>
</dbReference>
<organism evidence="7 8">
    <name type="scientific">Eubacterium cellulosolvens (strain ATCC 43171 / JCM 9499 / 6)</name>
    <name type="common">Cillobacterium cellulosolvens</name>
    <dbReference type="NCBI Taxonomy" id="633697"/>
    <lineage>
        <taxon>Bacteria</taxon>
        <taxon>Bacillati</taxon>
        <taxon>Bacillota</taxon>
        <taxon>Clostridia</taxon>
        <taxon>Eubacteriales</taxon>
        <taxon>Eubacteriaceae</taxon>
        <taxon>Eubacterium</taxon>
    </lineage>
</organism>
<keyword evidence="5" id="KW-0028">Amino-acid biosynthesis</keyword>
<proteinExistence type="inferred from homology"/>
<feature type="region of interest" description="Disordered" evidence="6">
    <location>
        <begin position="148"/>
        <end position="211"/>
    </location>
</feature>
<comment type="catalytic activity">
    <reaction evidence="1 5">
        <text>3-dehydroquinate = 3-dehydroshikimate + H2O</text>
        <dbReference type="Rhea" id="RHEA:21096"/>
        <dbReference type="ChEBI" id="CHEBI:15377"/>
        <dbReference type="ChEBI" id="CHEBI:16630"/>
        <dbReference type="ChEBI" id="CHEBI:32364"/>
        <dbReference type="EC" id="4.2.1.10"/>
    </reaction>
</comment>
<feature type="active site" description="Schiff-base intermediate with substrate" evidence="5">
    <location>
        <position position="382"/>
    </location>
</feature>
<dbReference type="GO" id="GO:0009423">
    <property type="term" value="P:chorismate biosynthetic process"/>
    <property type="evidence" value="ECO:0007669"/>
    <property type="project" value="UniProtKB-UniRule"/>
</dbReference>
<dbReference type="UniPathway" id="UPA00053">
    <property type="reaction ID" value="UER00086"/>
</dbReference>
<comment type="similarity">
    <text evidence="5">Belongs to the type-I 3-dehydroquinase family.</text>
</comment>
<evidence type="ECO:0000256" key="3">
    <source>
        <dbReference type="ARBA" id="ARBA00023239"/>
    </source>
</evidence>
<dbReference type="eggNOG" id="COG0710">
    <property type="taxonomic scope" value="Bacteria"/>
</dbReference>
<dbReference type="InterPro" id="IPR050146">
    <property type="entry name" value="Type-I_3-dehydroquinase"/>
</dbReference>
<feature type="binding site" evidence="5">
    <location>
        <position position="443"/>
    </location>
    <ligand>
        <name>3-dehydroquinate</name>
        <dbReference type="ChEBI" id="CHEBI:32364"/>
    </ligand>
</feature>
<accession>I5AVC6</accession>
<dbReference type="EMBL" id="CM001487">
    <property type="protein sequence ID" value="EIM57749.1"/>
    <property type="molecule type" value="Genomic_DNA"/>
</dbReference>
<protein>
    <recommendedName>
        <fullName evidence="5">3-dehydroquinate dehydratase</fullName>
        <shortName evidence="5">3-dehydroquinase</shortName>
        <ecNumber evidence="5">4.2.1.10</ecNumber>
    </recommendedName>
    <alternativeName>
        <fullName evidence="5">Type I DHQase</fullName>
    </alternativeName>
    <alternativeName>
        <fullName evidence="5">Type I dehydroquinase</fullName>
        <shortName evidence="5">DHQ1</shortName>
    </alternativeName>
</protein>
<name>I5AVC6_EUBC6</name>
<comment type="subunit">
    <text evidence="5">Homodimer.</text>
</comment>
<dbReference type="GO" id="GO:0003855">
    <property type="term" value="F:3-dehydroquinate dehydratase activity"/>
    <property type="evidence" value="ECO:0007669"/>
    <property type="project" value="UniProtKB-UniRule"/>
</dbReference>
<feature type="region of interest" description="Disordered" evidence="6">
    <location>
        <begin position="1"/>
        <end position="25"/>
    </location>
</feature>
<evidence type="ECO:0000313" key="7">
    <source>
        <dbReference type="EMBL" id="EIM57749.1"/>
    </source>
</evidence>
<dbReference type="Pfam" id="PF01487">
    <property type="entry name" value="DHquinase_I"/>
    <property type="match status" value="1"/>
</dbReference>
<feature type="binding site" evidence="5">
    <location>
        <begin position="258"/>
        <end position="260"/>
    </location>
    <ligand>
        <name>3-dehydroquinate</name>
        <dbReference type="ChEBI" id="CHEBI:32364"/>
    </ligand>
</feature>
<evidence type="ECO:0000256" key="2">
    <source>
        <dbReference type="ARBA" id="ARBA00023141"/>
    </source>
</evidence>
<feature type="compositionally biased region" description="Low complexity" evidence="6">
    <location>
        <begin position="45"/>
        <end position="56"/>
    </location>
</feature>
<feature type="binding site" evidence="5">
    <location>
        <position position="424"/>
    </location>
    <ligand>
        <name>3-dehydroquinate</name>
        <dbReference type="ChEBI" id="CHEBI:32364"/>
    </ligand>
</feature>
<dbReference type="Proteomes" id="UP000005753">
    <property type="component" value="Chromosome"/>
</dbReference>
<comment type="pathway">
    <text evidence="5">Metabolic intermediate biosynthesis; chorismate biosynthesis; chorismate from D-erythrose 4-phosphate and phosphoenolpyruvate: step 3/7.</text>
</comment>
<feature type="active site" description="Proton donor/acceptor" evidence="5">
    <location>
        <position position="355"/>
    </location>
</feature>
<evidence type="ECO:0000256" key="6">
    <source>
        <dbReference type="SAM" id="MobiDB-lite"/>
    </source>
</evidence>
<reference evidence="7 8" key="2">
    <citation type="submission" date="2012-02" db="EMBL/GenBank/DDBJ databases">
        <title>Improved High-Quality Draft sequence of Eubacterium cellulosolvens 6.</title>
        <authorList>
            <consortium name="US DOE Joint Genome Institute"/>
            <person name="Lucas S."/>
            <person name="Han J."/>
            <person name="Lapidus A."/>
            <person name="Cheng J.-F."/>
            <person name="Goodwin L."/>
            <person name="Pitluck S."/>
            <person name="Peters L."/>
            <person name="Mikhailova N."/>
            <person name="Gu W."/>
            <person name="Detter J.C."/>
            <person name="Han C."/>
            <person name="Tapia R."/>
            <person name="Land M."/>
            <person name="Hauser L."/>
            <person name="Kyrpides N."/>
            <person name="Ivanova N."/>
            <person name="Pagani I."/>
            <person name="Johnson E."/>
            <person name="Mukhopadhyay B."/>
            <person name="Anderson I."/>
            <person name="Woyke T."/>
        </authorList>
    </citation>
    <scope>NUCLEOTIDE SEQUENCE [LARGE SCALE GENOMIC DNA]</scope>
    <source>
        <strain evidence="7 8">6</strain>
    </source>
</reference>
<feature type="compositionally biased region" description="Basic and acidic residues" evidence="6">
    <location>
        <begin position="104"/>
        <end position="113"/>
    </location>
</feature>
<dbReference type="InterPro" id="IPR013785">
    <property type="entry name" value="Aldolase_TIM"/>
</dbReference>
<evidence type="ECO:0000256" key="4">
    <source>
        <dbReference type="ARBA" id="ARBA00023270"/>
    </source>
</evidence>
<dbReference type="CDD" id="cd00502">
    <property type="entry name" value="DHQase_I"/>
    <property type="match status" value="1"/>
</dbReference>
<evidence type="ECO:0000256" key="1">
    <source>
        <dbReference type="ARBA" id="ARBA00001864"/>
    </source>
</evidence>
<dbReference type="FunFam" id="3.20.20.70:FF:000047">
    <property type="entry name" value="3-dehydroquinate dehydratase"/>
    <property type="match status" value="1"/>
</dbReference>
<evidence type="ECO:0000313" key="8">
    <source>
        <dbReference type="Proteomes" id="UP000005753"/>
    </source>
</evidence>
<dbReference type="HOGENOM" id="CLU_594147_0_0_9"/>
<comment type="caution">
    <text evidence="5">Lacks conserved residue(s) required for the propagation of feature annotation.</text>
</comment>
<comment type="function">
    <text evidence="5">Involved in the third step of the chorismate pathway, which leads to the biosynthesis of aromatic amino acids. Catalyzes the cis-dehydration of 3-dehydroquinate (DHQ) and introduces the first double bond of the aromatic ring to yield 3-dehydroshikimate.</text>
</comment>
<dbReference type="InterPro" id="IPR001381">
    <property type="entry name" value="DHquinase_I"/>
</dbReference>
<dbReference type="SUPFAM" id="SSF51569">
    <property type="entry name" value="Aldolase"/>
    <property type="match status" value="1"/>
</dbReference>
<dbReference type="GO" id="GO:0046279">
    <property type="term" value="P:3,4-dihydroxybenzoate biosynthetic process"/>
    <property type="evidence" value="ECO:0007669"/>
    <property type="project" value="UniProtKB-ARBA"/>
</dbReference>
<dbReference type="GO" id="GO:0009073">
    <property type="term" value="P:aromatic amino acid family biosynthetic process"/>
    <property type="evidence" value="ECO:0007669"/>
    <property type="project" value="UniProtKB-KW"/>
</dbReference>
<dbReference type="GO" id="GO:0008652">
    <property type="term" value="P:amino acid biosynthetic process"/>
    <property type="evidence" value="ECO:0007669"/>
    <property type="project" value="UniProtKB-KW"/>
</dbReference>
<dbReference type="Gene3D" id="3.20.20.70">
    <property type="entry name" value="Aldolase class I"/>
    <property type="match status" value="1"/>
</dbReference>
<feature type="region of interest" description="Disordered" evidence="6">
    <location>
        <begin position="39"/>
        <end position="124"/>
    </location>
</feature>
<keyword evidence="2 5" id="KW-0057">Aromatic amino acid biosynthesis</keyword>
<dbReference type="STRING" id="633697.EubceDRAFT1_1975"/>
<feature type="compositionally biased region" description="Basic and acidic residues" evidence="6">
    <location>
        <begin position="1"/>
        <end position="16"/>
    </location>
</feature>
<keyword evidence="3 5" id="KW-0456">Lyase</keyword>
<keyword evidence="4 5" id="KW-0704">Schiff base</keyword>
<dbReference type="PANTHER" id="PTHR43699">
    <property type="entry name" value="3-DEHYDROQUINATE DEHYDRATASE"/>
    <property type="match status" value="1"/>
</dbReference>
<evidence type="ECO:0000256" key="5">
    <source>
        <dbReference type="HAMAP-Rule" id="MF_00214"/>
    </source>
</evidence>
<gene>
    <name evidence="5" type="primary">aroD</name>
    <name evidence="7" type="ORF">EubceDRAFT1_1975</name>
</gene>
<sequence>MTGGRETTRPQEKLLRDFPGQMFKNMPFPAEREMQMGFFGWIRKNNSQQSTQNQVSRPGSASAHTASKPNPVSGKSGAAAEKKVGESGDSDILDLISAPVNDVRVGRKEHPVDSEGNSGFAAVDNDEDDFCLKSVEIDPERVITNVRGTAAGAVGEENEDPDEAKLRNGEEPAPGQEDSESGNDGQEPRRSLYEWTSGSKKKKKMMKPPKAVKEPVAVGKISIGEGLPKICVPVTGRTWEEILLQCEDAVKVSPDLVEWRVDFFDKNKDRGACDDVLRHMADILRGIPVLFTYRTASEGGEMEPEPQEYIELLKWAAGRAEVAAIDVEGMKRDIDPEILIREIHGLGKPVIGSTHFFERTPKKAEMEAVFDCLERIDADILKLAVMPEKAKDVMRLMNATIERNEITSRPVVTMSMGELGRISRVSGRVTGSAMTFGTVGVSSAPGQLPVEVIREMMRQL</sequence>
<dbReference type="EC" id="4.2.1.10" evidence="5"/>
<feature type="binding site" evidence="5">
    <location>
        <position position="294"/>
    </location>
    <ligand>
        <name>3-dehydroquinate</name>
        <dbReference type="ChEBI" id="CHEBI:32364"/>
    </ligand>
</feature>
<dbReference type="AlphaFoldDB" id="I5AVC6"/>
<dbReference type="HAMAP" id="MF_00214">
    <property type="entry name" value="AroD"/>
    <property type="match status" value="1"/>
</dbReference>